<reference evidence="2 3" key="1">
    <citation type="submission" date="2019-05" db="EMBL/GenBank/DDBJ databases">
        <authorList>
            <person name="Qu J.-H."/>
        </authorList>
    </citation>
    <scope>NUCLEOTIDE SEQUENCE [LARGE SCALE GENOMIC DNA]</scope>
    <source>
        <strain evidence="2 3">Z12</strain>
    </source>
</reference>
<evidence type="ECO:0000259" key="1">
    <source>
        <dbReference type="Pfam" id="PF12804"/>
    </source>
</evidence>
<dbReference type="PANTHER" id="PTHR43777">
    <property type="entry name" value="MOLYBDENUM COFACTOR CYTIDYLYLTRANSFERASE"/>
    <property type="match status" value="1"/>
</dbReference>
<dbReference type="Proteomes" id="UP000309788">
    <property type="component" value="Unassembled WGS sequence"/>
</dbReference>
<dbReference type="PANTHER" id="PTHR43777:SF1">
    <property type="entry name" value="MOLYBDENUM COFACTOR CYTIDYLYLTRANSFERASE"/>
    <property type="match status" value="1"/>
</dbReference>
<feature type="domain" description="MobA-like NTP transferase" evidence="1">
    <location>
        <begin position="10"/>
        <end position="172"/>
    </location>
</feature>
<name>A0A5R9KB11_9BACT</name>
<dbReference type="GO" id="GO:0016779">
    <property type="term" value="F:nucleotidyltransferase activity"/>
    <property type="evidence" value="ECO:0007669"/>
    <property type="project" value="UniProtKB-ARBA"/>
</dbReference>
<proteinExistence type="predicted"/>
<dbReference type="RefSeq" id="WP_138282057.1">
    <property type="nucleotide sequence ID" value="NZ_BMGE01000003.1"/>
</dbReference>
<evidence type="ECO:0000313" key="2">
    <source>
        <dbReference type="EMBL" id="TLU91948.1"/>
    </source>
</evidence>
<keyword evidence="2" id="KW-0808">Transferase</keyword>
<dbReference type="AlphaFoldDB" id="A0A5R9KB11"/>
<dbReference type="Pfam" id="PF12804">
    <property type="entry name" value="NTP_transf_3"/>
    <property type="match status" value="1"/>
</dbReference>
<keyword evidence="3" id="KW-1185">Reference proteome</keyword>
<comment type="caution">
    <text evidence="2">The sequence shown here is derived from an EMBL/GenBank/DDBJ whole genome shotgun (WGS) entry which is preliminary data.</text>
</comment>
<accession>A0A5R9KB11</accession>
<protein>
    <submittedName>
        <fullName evidence="2">Nucleotidyltransferase family protein</fullName>
    </submittedName>
</protein>
<evidence type="ECO:0000313" key="3">
    <source>
        <dbReference type="Proteomes" id="UP000309788"/>
    </source>
</evidence>
<dbReference type="CDD" id="cd04182">
    <property type="entry name" value="GT_2_like_f"/>
    <property type="match status" value="1"/>
</dbReference>
<dbReference type="InterPro" id="IPR029044">
    <property type="entry name" value="Nucleotide-diphossugar_trans"/>
</dbReference>
<organism evidence="2 3">
    <name type="scientific">Dyadobacter sediminis</name>
    <dbReference type="NCBI Taxonomy" id="1493691"/>
    <lineage>
        <taxon>Bacteria</taxon>
        <taxon>Pseudomonadati</taxon>
        <taxon>Bacteroidota</taxon>
        <taxon>Cytophagia</taxon>
        <taxon>Cytophagales</taxon>
        <taxon>Spirosomataceae</taxon>
        <taxon>Dyadobacter</taxon>
    </lineage>
</organism>
<sequence>MQSNSKYGIVILAAGNSSRLGEPKQLLKYQDKTLIRHIVEAAIEAAGLEVVVVTGSGATSIEKELEPLSFHQAFNANWETGMGSSVAAGIAKLLEVNPLVKGAIIAVSDQPFVTLDIFNALFQKSEETGAGIAACAYDDTIGTPVFFSKKYFDILLKLNGADGAKKLLKKYENDVTTLPFPAGSIDIDTAADYQNLLKS</sequence>
<dbReference type="EMBL" id="VCEI01000025">
    <property type="protein sequence ID" value="TLU91948.1"/>
    <property type="molecule type" value="Genomic_DNA"/>
</dbReference>
<gene>
    <name evidence="2" type="ORF">FEM55_14375</name>
</gene>
<dbReference type="OrthoDB" id="9779263at2"/>
<dbReference type="InterPro" id="IPR025877">
    <property type="entry name" value="MobA-like_NTP_Trfase"/>
</dbReference>
<dbReference type="SUPFAM" id="SSF53448">
    <property type="entry name" value="Nucleotide-diphospho-sugar transferases"/>
    <property type="match status" value="1"/>
</dbReference>
<dbReference type="Gene3D" id="3.90.550.10">
    <property type="entry name" value="Spore Coat Polysaccharide Biosynthesis Protein SpsA, Chain A"/>
    <property type="match status" value="1"/>
</dbReference>